<dbReference type="AlphaFoldDB" id="A0A4Q6I723"/>
<keyword evidence="4" id="KW-1185">Reference proteome</keyword>
<keyword evidence="1" id="KW-0175">Coiled coil</keyword>
<evidence type="ECO:0000313" key="4">
    <source>
        <dbReference type="Proteomes" id="UP000293377"/>
    </source>
</evidence>
<sequence>MDIQHIIIVLLAVFSFLFALFIAISIYQCCFSRNNIKEDYQQACIEEDTQKELELLRQRNKELEDVVGKLDTALMISKAGLQKQHSEVTKLLEDLSNVHSLAMEVTVLHKNLADSTRRIESDTTKSSREKLQCLSAEVLVNLYKFCNSVLVRGKESARSKAMAQDLRQVENSMLNIIAQLTEEQQLQSEGALPTSQVLSTAVSSCSVVDIDRIE</sequence>
<dbReference type="Proteomes" id="UP000293377">
    <property type="component" value="Unassembled WGS sequence"/>
</dbReference>
<dbReference type="RefSeq" id="WP_045170994.1">
    <property type="nucleotide sequence ID" value="NZ_QOHL01000019.1"/>
</dbReference>
<keyword evidence="2" id="KW-0812">Transmembrane</keyword>
<keyword evidence="2" id="KW-1133">Transmembrane helix</keyword>
<gene>
    <name evidence="3" type="ORF">DRF75_03955</name>
</gene>
<reference evidence="3 4" key="1">
    <citation type="submission" date="2018-06" db="EMBL/GenBank/DDBJ databases">
        <title>Complete Genome Sequence of Ehrlichia minasensis Isolated From Cattle.</title>
        <authorList>
            <person name="Aguiar D.M."/>
            <person name="Araujo J.P.A.Jr."/>
            <person name="Nakazato L."/>
            <person name="Bard E."/>
            <person name="Cabezas-Cruz A."/>
        </authorList>
    </citation>
    <scope>NUCLEOTIDE SEQUENCE [LARGE SCALE GENOMIC DNA]</scope>
    <source>
        <strain evidence="3 4">B11</strain>
    </source>
</reference>
<protein>
    <submittedName>
        <fullName evidence="3">Uncharacterized protein</fullName>
    </submittedName>
</protein>
<organism evidence="3 4">
    <name type="scientific">Ehrlichia minasensis</name>
    <dbReference type="NCBI Taxonomy" id="1242993"/>
    <lineage>
        <taxon>Bacteria</taxon>
        <taxon>Pseudomonadati</taxon>
        <taxon>Pseudomonadota</taxon>
        <taxon>Alphaproteobacteria</taxon>
        <taxon>Rickettsiales</taxon>
        <taxon>Anaplasmataceae</taxon>
        <taxon>Ehrlichia</taxon>
    </lineage>
</organism>
<comment type="caution">
    <text evidence="3">The sequence shown here is derived from an EMBL/GenBank/DDBJ whole genome shotgun (WGS) entry which is preliminary data.</text>
</comment>
<feature type="transmembrane region" description="Helical" evidence="2">
    <location>
        <begin position="6"/>
        <end position="27"/>
    </location>
</feature>
<evidence type="ECO:0000256" key="1">
    <source>
        <dbReference type="SAM" id="Coils"/>
    </source>
</evidence>
<feature type="coiled-coil region" evidence="1">
    <location>
        <begin position="46"/>
        <end position="73"/>
    </location>
</feature>
<proteinExistence type="predicted"/>
<dbReference type="EMBL" id="QOHL01000019">
    <property type="protein sequence ID" value="RZB12486.1"/>
    <property type="molecule type" value="Genomic_DNA"/>
</dbReference>
<dbReference type="OrthoDB" id="9958476at2"/>
<name>A0A4Q6I723_9RICK</name>
<evidence type="ECO:0000256" key="2">
    <source>
        <dbReference type="SAM" id="Phobius"/>
    </source>
</evidence>
<keyword evidence="2" id="KW-0472">Membrane</keyword>
<accession>A0A4Q6I723</accession>
<evidence type="ECO:0000313" key="3">
    <source>
        <dbReference type="EMBL" id="RZB12486.1"/>
    </source>
</evidence>